<dbReference type="Proteomes" id="UP001501455">
    <property type="component" value="Unassembled WGS sequence"/>
</dbReference>
<evidence type="ECO:0000256" key="11">
    <source>
        <dbReference type="HAMAP-Rule" id="MF_01964"/>
    </source>
</evidence>
<dbReference type="CDD" id="cd04601">
    <property type="entry name" value="CBS_pair_IMPDH"/>
    <property type="match status" value="1"/>
</dbReference>
<name>A0ABP6TW06_9ACTN</name>
<dbReference type="InterPro" id="IPR001093">
    <property type="entry name" value="IMP_DH_GMPRt"/>
</dbReference>
<feature type="binding site" evidence="11">
    <location>
        <begin position="367"/>
        <end position="368"/>
    </location>
    <ligand>
        <name>IMP</name>
        <dbReference type="ChEBI" id="CHEBI:58053"/>
    </ligand>
</feature>
<feature type="domain" description="CBS" evidence="15">
    <location>
        <begin position="101"/>
        <end position="157"/>
    </location>
</feature>
<dbReference type="SUPFAM" id="SSF51412">
    <property type="entry name" value="Inosine monophosphate dehydrogenase (IMPDH)"/>
    <property type="match status" value="1"/>
</dbReference>
<dbReference type="InterPro" id="IPR013785">
    <property type="entry name" value="Aldolase_TIM"/>
</dbReference>
<feature type="binding site" description="in other chain" evidence="11">
    <location>
        <position position="308"/>
    </location>
    <ligand>
        <name>K(+)</name>
        <dbReference type="ChEBI" id="CHEBI:29103"/>
        <note>ligand shared between two tetrameric partners</note>
    </ligand>
</feature>
<evidence type="ECO:0000256" key="1">
    <source>
        <dbReference type="ARBA" id="ARBA00001958"/>
    </source>
</evidence>
<organism evidence="16 17">
    <name type="scientific">Streptomyces prasinosporus</name>
    <dbReference type="NCBI Taxonomy" id="68256"/>
    <lineage>
        <taxon>Bacteria</taxon>
        <taxon>Bacillati</taxon>
        <taxon>Actinomycetota</taxon>
        <taxon>Actinomycetes</taxon>
        <taxon>Kitasatosporales</taxon>
        <taxon>Streptomycetaceae</taxon>
        <taxon>Streptomyces</taxon>
        <taxon>Streptomyces albogriseolus group</taxon>
    </lineage>
</organism>
<feature type="binding site" description="in other chain" evidence="11">
    <location>
        <position position="311"/>
    </location>
    <ligand>
        <name>K(+)</name>
        <dbReference type="ChEBI" id="CHEBI:29103"/>
        <note>ligand shared between two tetrameric partners</note>
    </ligand>
</feature>
<keyword evidence="7 11" id="KW-0560">Oxidoreductase</keyword>
<dbReference type="RefSeq" id="WP_345579497.1">
    <property type="nucleotide sequence ID" value="NZ_BAAAXF010000040.1"/>
</dbReference>
<dbReference type="PROSITE" id="PS00487">
    <property type="entry name" value="IMP_DH_GMP_RED"/>
    <property type="match status" value="1"/>
</dbReference>
<dbReference type="NCBIfam" id="TIGR01302">
    <property type="entry name" value="IMP_dehydrog"/>
    <property type="match status" value="1"/>
</dbReference>
<feature type="binding site" evidence="11">
    <location>
        <position position="428"/>
    </location>
    <ligand>
        <name>IMP</name>
        <dbReference type="ChEBI" id="CHEBI:58053"/>
    </ligand>
</feature>
<gene>
    <name evidence="16" type="primary">guaB_1</name>
    <name evidence="11" type="synonym">guaB</name>
    <name evidence="16" type="ORF">GCM10019016_059820</name>
</gene>
<dbReference type="Pfam" id="PF00571">
    <property type="entry name" value="CBS"/>
    <property type="match status" value="2"/>
</dbReference>
<evidence type="ECO:0000256" key="12">
    <source>
        <dbReference type="PROSITE-ProRule" id="PRU00703"/>
    </source>
</evidence>
<keyword evidence="3 11" id="KW-0479">Metal-binding</keyword>
<evidence type="ECO:0000256" key="13">
    <source>
        <dbReference type="RuleBase" id="RU003927"/>
    </source>
</evidence>
<protein>
    <recommendedName>
        <fullName evidence="11 14">Inosine-5'-monophosphate dehydrogenase</fullName>
        <shortName evidence="11">IMP dehydrogenase</shortName>
        <shortName evidence="11">IMPD</shortName>
        <shortName evidence="11">IMPDH</shortName>
        <ecNumber evidence="11 14">1.1.1.205</ecNumber>
    </recommendedName>
</protein>
<dbReference type="CDD" id="cd00381">
    <property type="entry name" value="IMPDH"/>
    <property type="match status" value="1"/>
</dbReference>
<comment type="subunit">
    <text evidence="11">Homotetramer.</text>
</comment>
<feature type="binding site" evidence="11">
    <location>
        <position position="484"/>
    </location>
    <ligand>
        <name>K(+)</name>
        <dbReference type="ChEBI" id="CHEBI:29103"/>
        <note>ligand shared between two tetrameric partners</note>
    </ligand>
</feature>
<evidence type="ECO:0000259" key="15">
    <source>
        <dbReference type="PROSITE" id="PS51371"/>
    </source>
</evidence>
<feature type="binding site" evidence="11">
    <location>
        <begin position="391"/>
        <end position="395"/>
    </location>
    <ligand>
        <name>IMP</name>
        <dbReference type="ChEBI" id="CHEBI:58053"/>
    </ligand>
</feature>
<comment type="caution">
    <text evidence="16">The sequence shown here is derived from an EMBL/GenBank/DDBJ whole genome shotgun (WGS) entry which is preliminary data.</text>
</comment>
<evidence type="ECO:0000256" key="7">
    <source>
        <dbReference type="ARBA" id="ARBA00023002"/>
    </source>
</evidence>
<keyword evidence="8 11" id="KW-0520">NAD</keyword>
<evidence type="ECO:0000256" key="14">
    <source>
        <dbReference type="RuleBase" id="RU003928"/>
    </source>
</evidence>
<dbReference type="EMBL" id="BAAAXF010000040">
    <property type="protein sequence ID" value="GAA3498879.1"/>
    <property type="molecule type" value="Genomic_DNA"/>
</dbReference>
<comment type="caution">
    <text evidence="11">Lacks conserved residue(s) required for the propagation of feature annotation.</text>
</comment>
<dbReference type="InterPro" id="IPR005990">
    <property type="entry name" value="IMP_DH"/>
</dbReference>
<evidence type="ECO:0000313" key="16">
    <source>
        <dbReference type="EMBL" id="GAA3498879.1"/>
    </source>
</evidence>
<evidence type="ECO:0000256" key="8">
    <source>
        <dbReference type="ARBA" id="ARBA00023027"/>
    </source>
</evidence>
<evidence type="ECO:0000256" key="4">
    <source>
        <dbReference type="ARBA" id="ARBA00022749"/>
    </source>
</evidence>
<feature type="domain" description="CBS" evidence="15">
    <location>
        <begin position="161"/>
        <end position="221"/>
    </location>
</feature>
<dbReference type="SMART" id="SM01240">
    <property type="entry name" value="IMPDH"/>
    <property type="match status" value="1"/>
</dbReference>
<comment type="function">
    <text evidence="11">Catalyzes the conversion of inosine 5'-phosphate (IMP) to xanthosine 5'-phosphate (XMP), the first committed and rate-limiting step in the de novo synthesis of guanine nucleotides, and therefore plays an important role in the regulation of cell growth.</text>
</comment>
<dbReference type="PANTHER" id="PTHR11911:SF111">
    <property type="entry name" value="INOSINE-5'-MONOPHOSPHATE DEHYDROGENASE"/>
    <property type="match status" value="1"/>
</dbReference>
<evidence type="ECO:0000256" key="5">
    <source>
        <dbReference type="ARBA" id="ARBA00022755"/>
    </source>
</evidence>
<dbReference type="Gene3D" id="3.20.20.70">
    <property type="entry name" value="Aldolase class I"/>
    <property type="match status" value="1"/>
</dbReference>
<evidence type="ECO:0000256" key="10">
    <source>
        <dbReference type="ARBA" id="ARBA00048028"/>
    </source>
</evidence>
<feature type="binding site" evidence="11">
    <location>
        <position position="255"/>
    </location>
    <ligand>
        <name>NAD(+)</name>
        <dbReference type="ChEBI" id="CHEBI:57540"/>
    </ligand>
</feature>
<evidence type="ECO:0000256" key="3">
    <source>
        <dbReference type="ARBA" id="ARBA00022723"/>
    </source>
</evidence>
<keyword evidence="6 11" id="KW-0630">Potassium</keyword>
<evidence type="ECO:0000313" key="17">
    <source>
        <dbReference type="Proteomes" id="UP001501455"/>
    </source>
</evidence>
<reference evidence="17" key="1">
    <citation type="journal article" date="2019" name="Int. J. Syst. Evol. Microbiol.">
        <title>The Global Catalogue of Microorganisms (GCM) 10K type strain sequencing project: providing services to taxonomists for standard genome sequencing and annotation.</title>
        <authorList>
            <consortium name="The Broad Institute Genomics Platform"/>
            <consortium name="The Broad Institute Genome Sequencing Center for Infectious Disease"/>
            <person name="Wu L."/>
            <person name="Ma J."/>
        </authorList>
    </citation>
    <scope>NUCLEOTIDE SEQUENCE [LARGE SCALE GENOMIC DNA]</scope>
    <source>
        <strain evidence="17">JCM 4816</strain>
    </source>
</reference>
<feature type="active site" description="Thioimidate intermediate" evidence="11">
    <location>
        <position position="311"/>
    </location>
</feature>
<comment type="catalytic activity">
    <reaction evidence="10 11 14">
        <text>IMP + NAD(+) + H2O = XMP + NADH + H(+)</text>
        <dbReference type="Rhea" id="RHEA:11708"/>
        <dbReference type="ChEBI" id="CHEBI:15377"/>
        <dbReference type="ChEBI" id="CHEBI:15378"/>
        <dbReference type="ChEBI" id="CHEBI:57464"/>
        <dbReference type="ChEBI" id="CHEBI:57540"/>
        <dbReference type="ChEBI" id="CHEBI:57945"/>
        <dbReference type="ChEBI" id="CHEBI:58053"/>
        <dbReference type="EC" id="1.1.1.205"/>
    </reaction>
</comment>
<dbReference type="InterPro" id="IPR046342">
    <property type="entry name" value="CBS_dom_sf"/>
</dbReference>
<feature type="binding site" evidence="11">
    <location>
        <position position="482"/>
    </location>
    <ligand>
        <name>K(+)</name>
        <dbReference type="ChEBI" id="CHEBI:29103"/>
        <note>ligand shared between two tetrameric partners</note>
    </ligand>
</feature>
<dbReference type="HAMAP" id="MF_01964">
    <property type="entry name" value="IMPDH"/>
    <property type="match status" value="1"/>
</dbReference>
<feature type="binding site" description="in other chain" evidence="11">
    <location>
        <position position="306"/>
    </location>
    <ligand>
        <name>K(+)</name>
        <dbReference type="ChEBI" id="CHEBI:29103"/>
        <note>ligand shared between two tetrameric partners</note>
    </ligand>
</feature>
<dbReference type="Pfam" id="PF00478">
    <property type="entry name" value="IMPDH"/>
    <property type="match status" value="1"/>
</dbReference>
<keyword evidence="17" id="KW-1185">Reference proteome</keyword>
<comment type="pathway">
    <text evidence="11 14">Purine metabolism; XMP biosynthesis via de novo pathway; XMP from IMP: step 1/1.</text>
</comment>
<proteinExistence type="inferred from homology"/>
<comment type="cofactor">
    <cofactor evidence="1 11">
        <name>K(+)</name>
        <dbReference type="ChEBI" id="CHEBI:29103"/>
    </cofactor>
</comment>
<evidence type="ECO:0000256" key="9">
    <source>
        <dbReference type="ARBA" id="ARBA00023122"/>
    </source>
</evidence>
<feature type="binding site" evidence="11">
    <location>
        <position position="483"/>
    </location>
    <ligand>
        <name>K(+)</name>
        <dbReference type="ChEBI" id="CHEBI:29103"/>
        <note>ligand shared between two tetrameric partners</note>
    </ligand>
</feature>
<evidence type="ECO:0000256" key="2">
    <source>
        <dbReference type="ARBA" id="ARBA00005502"/>
    </source>
</evidence>
<evidence type="ECO:0000256" key="6">
    <source>
        <dbReference type="ARBA" id="ARBA00022958"/>
    </source>
</evidence>
<dbReference type="InterPro" id="IPR015875">
    <property type="entry name" value="IMP_DH/GMP_Rdtase_CS"/>
</dbReference>
<feature type="active site" description="Proton acceptor" evidence="11">
    <location>
        <position position="413"/>
    </location>
</feature>
<dbReference type="SMART" id="SM00116">
    <property type="entry name" value="CBS"/>
    <property type="match status" value="2"/>
</dbReference>
<keyword evidence="5 11" id="KW-0658">Purine biosynthesis</keyword>
<feature type="binding site" evidence="11">
    <location>
        <begin position="344"/>
        <end position="346"/>
    </location>
    <ligand>
        <name>IMP</name>
        <dbReference type="ChEBI" id="CHEBI:58053"/>
    </ligand>
</feature>
<feature type="binding site" evidence="11">
    <location>
        <begin position="304"/>
        <end position="306"/>
    </location>
    <ligand>
        <name>NAD(+)</name>
        <dbReference type="ChEBI" id="CHEBI:57540"/>
    </ligand>
</feature>
<feature type="binding site" evidence="11">
    <location>
        <position position="309"/>
    </location>
    <ligand>
        <name>IMP</name>
        <dbReference type="ChEBI" id="CHEBI:58053"/>
    </ligand>
</feature>
<dbReference type="SUPFAM" id="SSF54631">
    <property type="entry name" value="CBS-domain pair"/>
    <property type="match status" value="1"/>
</dbReference>
<dbReference type="PANTHER" id="PTHR11911">
    <property type="entry name" value="INOSINE-5-MONOPHOSPHATE DEHYDROGENASE RELATED"/>
    <property type="match status" value="1"/>
</dbReference>
<comment type="similarity">
    <text evidence="2 11 13">Belongs to the IMPDH/GMPR family.</text>
</comment>
<sequence length="500" mass="52540">MTANVDGVPGKFATLGLTYDDVLLLPGASEVLPNAVDTSSRISRNVRVNIPLLSAAMDKVTESRMAIAMARQGGVGVLHRNLSIEDQVNQVDLVKRSESGMVTDPITIGPDATLAEADALCAKFRISGVPVTDGDKKLLGIVTNRDMAFETDRTRQVREVMTPMPLVTGQVGISRADAMELLRRHKIEKLPLVDGAGVLKGLITVKDFVKAEQYPNAAKDSEGRLIVGAAVGASPEALERAQALAAAGVDFLVVDTSHGHNSNALSWMAKIKSSVDVDVIGGNVATRDGAQALIDAGVDGIKVGVGPGSICTTRVVAGIGVPQVTAIYEASLAARPAGIPLIGDGGLQYSGDIGKALAAGADTVMLGSLLAGCEESPGELQFINGKQFKSYRGMGSLGAMQSRGQGRSYSKDRYFQAEVASDDKLVPEGIEGQVPYRGPLANVLHQLVGGLRQTMGYVGAATIEEMETKGRFVRITSAGLKESHPHDIQMTVEAPNYSRK</sequence>
<comment type="activity regulation">
    <text evidence="11">Mycophenolic acid (MPA) is a non-competitive inhibitor that prevents formation of the closed enzyme conformation by binding to the same site as the amobile flap. In contrast, mizoribine monophosphate (MZP) is a competitive inhibitor that induces the closed conformation. MPA is a potent inhibitor of mammalian IMPDHs but a poor inhibitor of the bacterial enzymes. MZP is a more potent inhibitor of bacterial IMPDH.</text>
</comment>
<keyword evidence="9 12" id="KW-0129">CBS domain</keyword>
<dbReference type="EC" id="1.1.1.205" evidence="11 14"/>
<dbReference type="PIRSF" id="PIRSF000130">
    <property type="entry name" value="IMPDH"/>
    <property type="match status" value="1"/>
</dbReference>
<dbReference type="PROSITE" id="PS51371">
    <property type="entry name" value="CBS"/>
    <property type="match status" value="2"/>
</dbReference>
<dbReference type="InterPro" id="IPR000644">
    <property type="entry name" value="CBS_dom"/>
</dbReference>
<keyword evidence="4 11" id="KW-0332">GMP biosynthesis</keyword>
<accession>A0ABP6TW06</accession>